<keyword evidence="4 6" id="KW-1133">Transmembrane helix</keyword>
<keyword evidence="3 6" id="KW-0812">Transmembrane</keyword>
<sequence length="82" mass="8629">MRTIVKGLIAIAVILVIVLPLASSNPDGLEATMEKVGLEENPIYHAPLDYGESWAQSFAMGLLGITLTFVVGYGLAKLAKGA</sequence>
<evidence type="ECO:0000256" key="2">
    <source>
        <dbReference type="ARBA" id="ARBA00022475"/>
    </source>
</evidence>
<keyword evidence="9" id="KW-1185">Reference proteome</keyword>
<evidence type="ECO:0000313" key="8">
    <source>
        <dbReference type="EMBL" id="ACJ15726.1"/>
    </source>
</evidence>
<dbReference type="EMBL" id="CP000855">
    <property type="protein sequence ID" value="ACJ15726.1"/>
    <property type="molecule type" value="Genomic_DNA"/>
</dbReference>
<dbReference type="Proteomes" id="UP000002727">
    <property type="component" value="Chromosome"/>
</dbReference>
<protein>
    <submittedName>
        <fullName evidence="8">Hypothetical membrane protein, conserved</fullName>
    </submittedName>
</protein>
<gene>
    <name evidence="8" type="ordered locus">TON_0241</name>
</gene>
<keyword evidence="2" id="KW-1003">Cell membrane</keyword>
<dbReference type="AlphaFoldDB" id="B6YT39"/>
<dbReference type="OrthoDB" id="103658at2157"/>
<name>B6YT39_THEON</name>
<dbReference type="GO" id="GO:0005886">
    <property type="term" value="C:plasma membrane"/>
    <property type="evidence" value="ECO:0007669"/>
    <property type="project" value="UniProtKB-SubCell"/>
</dbReference>
<dbReference type="PATRIC" id="fig|523850.10.peg.243"/>
<feature type="domain" description="PDGLE" evidence="7">
    <location>
        <begin position="3"/>
        <end position="39"/>
    </location>
</feature>
<organism evidence="8 9">
    <name type="scientific">Thermococcus onnurineus (strain NA1)</name>
    <dbReference type="NCBI Taxonomy" id="523850"/>
    <lineage>
        <taxon>Archaea</taxon>
        <taxon>Methanobacteriati</taxon>
        <taxon>Methanobacteriota</taxon>
        <taxon>Thermococci</taxon>
        <taxon>Thermococcales</taxon>
        <taxon>Thermococcaceae</taxon>
        <taxon>Thermococcus</taxon>
    </lineage>
</organism>
<evidence type="ECO:0000313" key="9">
    <source>
        <dbReference type="Proteomes" id="UP000002727"/>
    </source>
</evidence>
<evidence type="ECO:0000256" key="6">
    <source>
        <dbReference type="SAM" id="Phobius"/>
    </source>
</evidence>
<evidence type="ECO:0000256" key="5">
    <source>
        <dbReference type="ARBA" id="ARBA00023136"/>
    </source>
</evidence>
<proteinExistence type="predicted"/>
<accession>B6YT39</accession>
<dbReference type="eggNOG" id="arCOG03159">
    <property type="taxonomic scope" value="Archaea"/>
</dbReference>
<dbReference type="GeneID" id="7017903"/>
<keyword evidence="5 6" id="KW-0472">Membrane</keyword>
<reference evidence="8 9" key="1">
    <citation type="journal article" date="2008" name="J. Bacteriol.">
        <title>The complete genome sequence of Thermococcus onnurineus NA1 reveals a mixed heterotrophic and carboxydotrophic metabolism.</title>
        <authorList>
            <person name="Lee H.S."/>
            <person name="Kang S.G."/>
            <person name="Bae S.S."/>
            <person name="Lim J.K."/>
            <person name="Cho Y."/>
            <person name="Kim Y.J."/>
            <person name="Jeon J.H."/>
            <person name="Cha S.S."/>
            <person name="Kwon K.K."/>
            <person name="Kim H.T."/>
            <person name="Park C.J."/>
            <person name="Lee H.W."/>
            <person name="Kim S.I."/>
            <person name="Chun J."/>
            <person name="Colwell R.R."/>
            <person name="Kim S.J."/>
            <person name="Lee J.H."/>
        </authorList>
    </citation>
    <scope>NUCLEOTIDE SEQUENCE [LARGE SCALE GENOMIC DNA]</scope>
    <source>
        <strain evidence="8 9">NA1</strain>
    </source>
</reference>
<evidence type="ECO:0000256" key="3">
    <source>
        <dbReference type="ARBA" id="ARBA00022692"/>
    </source>
</evidence>
<dbReference type="Pfam" id="PF13190">
    <property type="entry name" value="PDGLE"/>
    <property type="match status" value="1"/>
</dbReference>
<dbReference type="KEGG" id="ton:TON_0241"/>
<evidence type="ECO:0000256" key="1">
    <source>
        <dbReference type="ARBA" id="ARBA00004236"/>
    </source>
</evidence>
<evidence type="ECO:0000256" key="4">
    <source>
        <dbReference type="ARBA" id="ARBA00022989"/>
    </source>
</evidence>
<comment type="subcellular location">
    <subcellularLocation>
        <location evidence="1">Cell membrane</location>
    </subcellularLocation>
</comment>
<dbReference type="HOGENOM" id="CLU_2550470_0_0_2"/>
<feature type="transmembrane region" description="Helical" evidence="6">
    <location>
        <begin position="54"/>
        <end position="76"/>
    </location>
</feature>
<evidence type="ECO:0000259" key="7">
    <source>
        <dbReference type="Pfam" id="PF13190"/>
    </source>
</evidence>
<dbReference type="InterPro" id="IPR025937">
    <property type="entry name" value="PDGLE_dom"/>
</dbReference>
<dbReference type="STRING" id="523850.TON_0241"/>
<dbReference type="RefSeq" id="WP_012571199.1">
    <property type="nucleotide sequence ID" value="NC_011529.1"/>
</dbReference>